<accession>A0A1E5ULP3</accession>
<evidence type="ECO:0000313" key="2">
    <source>
        <dbReference type="EMBL" id="OEL13777.1"/>
    </source>
</evidence>
<reference evidence="2 3" key="1">
    <citation type="submission" date="2016-09" db="EMBL/GenBank/DDBJ databases">
        <title>The draft genome of Dichanthelium oligosanthes: A C3 panicoid grass species.</title>
        <authorList>
            <person name="Studer A.J."/>
            <person name="Schnable J.C."/>
            <person name="Brutnell T.P."/>
        </authorList>
    </citation>
    <scope>NUCLEOTIDE SEQUENCE [LARGE SCALE GENOMIC DNA]</scope>
    <source>
        <strain evidence="3">cv. Kellogg 1175</strain>
        <tissue evidence="2">Leaf</tissue>
    </source>
</reference>
<dbReference type="AlphaFoldDB" id="A0A1E5ULP3"/>
<protein>
    <submittedName>
        <fullName evidence="2">Uncharacterized protein</fullName>
    </submittedName>
</protein>
<comment type="caution">
    <text evidence="2">The sequence shown here is derived from an EMBL/GenBank/DDBJ whole genome shotgun (WGS) entry which is preliminary data.</text>
</comment>
<evidence type="ECO:0000256" key="1">
    <source>
        <dbReference type="SAM" id="MobiDB-lite"/>
    </source>
</evidence>
<proteinExistence type="predicted"/>
<feature type="region of interest" description="Disordered" evidence="1">
    <location>
        <begin position="47"/>
        <end position="66"/>
    </location>
</feature>
<dbReference type="Proteomes" id="UP000095767">
    <property type="component" value="Unassembled WGS sequence"/>
</dbReference>
<keyword evidence="3" id="KW-1185">Reference proteome</keyword>
<gene>
    <name evidence="2" type="ORF">BAE44_0025201</name>
</gene>
<organism evidence="2 3">
    <name type="scientific">Dichanthelium oligosanthes</name>
    <dbReference type="NCBI Taxonomy" id="888268"/>
    <lineage>
        <taxon>Eukaryota</taxon>
        <taxon>Viridiplantae</taxon>
        <taxon>Streptophyta</taxon>
        <taxon>Embryophyta</taxon>
        <taxon>Tracheophyta</taxon>
        <taxon>Spermatophyta</taxon>
        <taxon>Magnoliopsida</taxon>
        <taxon>Liliopsida</taxon>
        <taxon>Poales</taxon>
        <taxon>Poaceae</taxon>
        <taxon>PACMAD clade</taxon>
        <taxon>Panicoideae</taxon>
        <taxon>Panicodae</taxon>
        <taxon>Paniceae</taxon>
        <taxon>Dichantheliinae</taxon>
        <taxon>Dichanthelium</taxon>
    </lineage>
</organism>
<evidence type="ECO:0000313" key="3">
    <source>
        <dbReference type="Proteomes" id="UP000095767"/>
    </source>
</evidence>
<dbReference type="EMBL" id="LWDX02072314">
    <property type="protein sequence ID" value="OEL13777.1"/>
    <property type="molecule type" value="Genomic_DNA"/>
</dbReference>
<sequence length="78" mass="8562">MNPMFGYVDCGVQQQYVELEQGGKYGLVPSTVAQANVEERIGSPEMFGGEEEQHLQKPSAEPTKDGEFVGERVWTAAV</sequence>
<name>A0A1E5ULP3_9POAL</name>